<evidence type="ECO:0000256" key="1">
    <source>
        <dbReference type="ARBA" id="ARBA00001946"/>
    </source>
</evidence>
<dbReference type="GO" id="GO:0005634">
    <property type="term" value="C:nucleus"/>
    <property type="evidence" value="ECO:0007669"/>
    <property type="project" value="UniProtKB-SubCell"/>
</dbReference>
<dbReference type="GO" id="GO:0046872">
    <property type="term" value="F:metal ion binding"/>
    <property type="evidence" value="ECO:0007669"/>
    <property type="project" value="UniProtKB-KW"/>
</dbReference>
<dbReference type="SMART" id="SM00292">
    <property type="entry name" value="BRCT"/>
    <property type="match status" value="1"/>
</dbReference>
<dbReference type="PANTHER" id="PTHR45990:SF1">
    <property type="entry name" value="DNA REPAIR PROTEIN REV1"/>
    <property type="match status" value="1"/>
</dbReference>
<evidence type="ECO:0000256" key="6">
    <source>
        <dbReference type="ARBA" id="ARBA00022679"/>
    </source>
</evidence>
<keyword evidence="8" id="KW-0479">Metal-binding</keyword>
<dbReference type="GO" id="GO:0006281">
    <property type="term" value="P:DNA repair"/>
    <property type="evidence" value="ECO:0007669"/>
    <property type="project" value="UniProtKB-KW"/>
</dbReference>
<keyword evidence="11" id="KW-0238">DNA-binding</keyword>
<evidence type="ECO:0000256" key="11">
    <source>
        <dbReference type="ARBA" id="ARBA00023125"/>
    </source>
</evidence>
<dbReference type="STRING" id="45882.A0A0V1D2F0"/>
<dbReference type="InterPro" id="IPR001126">
    <property type="entry name" value="UmuC"/>
</dbReference>
<dbReference type="AlphaFoldDB" id="A0A0V1D2F0"/>
<dbReference type="InterPro" id="IPR053848">
    <property type="entry name" value="IMS_HHH_1"/>
</dbReference>
<evidence type="ECO:0000256" key="9">
    <source>
        <dbReference type="ARBA" id="ARBA00022763"/>
    </source>
</evidence>
<evidence type="ECO:0000256" key="8">
    <source>
        <dbReference type="ARBA" id="ARBA00022723"/>
    </source>
</evidence>
<evidence type="ECO:0000256" key="5">
    <source>
        <dbReference type="ARBA" id="ARBA00022634"/>
    </source>
</evidence>
<keyword evidence="17" id="KW-1185">Reference proteome</keyword>
<comment type="cofactor">
    <cofactor evidence="1">
        <name>Mg(2+)</name>
        <dbReference type="ChEBI" id="CHEBI:18420"/>
    </cofactor>
</comment>
<dbReference type="SUPFAM" id="SSF56672">
    <property type="entry name" value="DNA/RNA polymerases"/>
    <property type="match status" value="1"/>
</dbReference>
<dbReference type="OMA" id="GGEFHIY"/>
<dbReference type="Pfam" id="PF21999">
    <property type="entry name" value="IMS_HHH_1"/>
    <property type="match status" value="1"/>
</dbReference>
<evidence type="ECO:0000313" key="17">
    <source>
        <dbReference type="Proteomes" id="UP000054653"/>
    </source>
</evidence>
<evidence type="ECO:0000256" key="13">
    <source>
        <dbReference type="ARBA" id="ARBA00023242"/>
    </source>
</evidence>
<dbReference type="InterPro" id="IPR038401">
    <property type="entry name" value="Rev1_C_sf"/>
</dbReference>
<protein>
    <recommendedName>
        <fullName evidence="4">DNA repair protein REV1</fullName>
    </recommendedName>
</protein>
<dbReference type="Gene3D" id="3.40.50.10190">
    <property type="entry name" value="BRCT domain"/>
    <property type="match status" value="1"/>
</dbReference>
<dbReference type="Gene3D" id="1.20.58.1280">
    <property type="entry name" value="DNA repair protein Rev1, C-terminal domain"/>
    <property type="match status" value="1"/>
</dbReference>
<dbReference type="CDD" id="cd17719">
    <property type="entry name" value="BRCT_Rev1"/>
    <property type="match status" value="1"/>
</dbReference>
<organism evidence="16 17">
    <name type="scientific">Trichinella britovi</name>
    <name type="common">Parasitic roundworm</name>
    <dbReference type="NCBI Taxonomy" id="45882"/>
    <lineage>
        <taxon>Eukaryota</taxon>
        <taxon>Metazoa</taxon>
        <taxon>Ecdysozoa</taxon>
        <taxon>Nematoda</taxon>
        <taxon>Enoplea</taxon>
        <taxon>Dorylaimia</taxon>
        <taxon>Trichinellida</taxon>
        <taxon>Trichinellidae</taxon>
        <taxon>Trichinella</taxon>
    </lineage>
</organism>
<dbReference type="Pfam" id="PF00817">
    <property type="entry name" value="IMS"/>
    <property type="match status" value="1"/>
</dbReference>
<dbReference type="OrthoDB" id="427711at2759"/>
<dbReference type="Pfam" id="PF00533">
    <property type="entry name" value="BRCT"/>
    <property type="match status" value="1"/>
</dbReference>
<dbReference type="GO" id="GO:0003684">
    <property type="term" value="F:damaged DNA binding"/>
    <property type="evidence" value="ECO:0007669"/>
    <property type="project" value="InterPro"/>
</dbReference>
<dbReference type="Gene3D" id="3.30.70.270">
    <property type="match status" value="1"/>
</dbReference>
<keyword evidence="10" id="KW-0460">Magnesium</keyword>
<dbReference type="Gene3D" id="3.30.1490.100">
    <property type="entry name" value="DNA polymerase, Y-family, little finger domain"/>
    <property type="match status" value="1"/>
</dbReference>
<dbReference type="Gene3D" id="3.40.1170.60">
    <property type="match status" value="1"/>
</dbReference>
<keyword evidence="13" id="KW-0539">Nucleus</keyword>
<dbReference type="SUPFAM" id="SSF52113">
    <property type="entry name" value="BRCT domain"/>
    <property type="match status" value="1"/>
</dbReference>
<feature type="domain" description="BRCT" evidence="14">
    <location>
        <begin position="145"/>
        <end position="232"/>
    </location>
</feature>
<evidence type="ECO:0000256" key="7">
    <source>
        <dbReference type="ARBA" id="ARBA00022695"/>
    </source>
</evidence>
<dbReference type="PROSITE" id="PS50172">
    <property type="entry name" value="BRCT"/>
    <property type="match status" value="1"/>
</dbReference>
<keyword evidence="9" id="KW-0227">DNA damage</keyword>
<dbReference type="GO" id="GO:0070987">
    <property type="term" value="P:error-free translesion synthesis"/>
    <property type="evidence" value="ECO:0007669"/>
    <property type="project" value="TreeGrafter"/>
</dbReference>
<feature type="non-terminal residue" evidence="16">
    <location>
        <position position="1"/>
    </location>
</feature>
<keyword evidence="7" id="KW-0548">Nucleotidyltransferase</keyword>
<keyword evidence="6" id="KW-0808">Transferase</keyword>
<comment type="subcellular location">
    <subcellularLocation>
        <location evidence="2">Nucleus</location>
    </subcellularLocation>
</comment>
<dbReference type="Pfam" id="PF16727">
    <property type="entry name" value="REV1_C"/>
    <property type="match status" value="1"/>
</dbReference>
<accession>A0A0V1D2F0</accession>
<dbReference type="InterPro" id="IPR043502">
    <property type="entry name" value="DNA/RNA_pol_sf"/>
</dbReference>
<dbReference type="InterPro" id="IPR031991">
    <property type="entry name" value="Rev1_C"/>
</dbReference>
<dbReference type="Pfam" id="PF11799">
    <property type="entry name" value="IMS_C"/>
    <property type="match status" value="1"/>
</dbReference>
<dbReference type="Proteomes" id="UP000054653">
    <property type="component" value="Unassembled WGS sequence"/>
</dbReference>
<dbReference type="InterPro" id="IPR017961">
    <property type="entry name" value="DNA_pol_Y-fam_little_finger"/>
</dbReference>
<dbReference type="GO" id="GO:0003887">
    <property type="term" value="F:DNA-directed DNA polymerase activity"/>
    <property type="evidence" value="ECO:0007669"/>
    <property type="project" value="InterPro"/>
</dbReference>
<reference evidence="16 17" key="1">
    <citation type="submission" date="2015-01" db="EMBL/GenBank/DDBJ databases">
        <title>Evolution of Trichinella species and genotypes.</title>
        <authorList>
            <person name="Korhonen P.K."/>
            <person name="Edoardo P."/>
            <person name="Giuseppe L.R."/>
            <person name="Gasser R.B."/>
        </authorList>
    </citation>
    <scope>NUCLEOTIDE SEQUENCE [LARGE SCALE GENOMIC DNA]</scope>
    <source>
        <strain evidence="16">ISS120</strain>
    </source>
</reference>
<keyword evidence="5" id="KW-0237">DNA synthesis</keyword>
<name>A0A0V1D2F0_TRIBR</name>
<comment type="caution">
    <text evidence="16">The sequence shown here is derived from an EMBL/GenBank/DDBJ whole genome shotgun (WGS) entry which is preliminary data.</text>
</comment>
<dbReference type="SUPFAM" id="SSF100879">
    <property type="entry name" value="Lesion bypass DNA polymerase (Y-family), little finger domain"/>
    <property type="match status" value="1"/>
</dbReference>
<dbReference type="InterPro" id="IPR043128">
    <property type="entry name" value="Rev_trsase/Diguanyl_cyclase"/>
</dbReference>
<dbReference type="Gene3D" id="6.10.250.1490">
    <property type="match status" value="1"/>
</dbReference>
<dbReference type="PROSITE" id="PS50173">
    <property type="entry name" value="UMUC"/>
    <property type="match status" value="1"/>
</dbReference>
<dbReference type="InterPro" id="IPR036420">
    <property type="entry name" value="BRCT_dom_sf"/>
</dbReference>
<dbReference type="InterPro" id="IPR001357">
    <property type="entry name" value="BRCT_dom"/>
</dbReference>
<dbReference type="PANTHER" id="PTHR45990">
    <property type="entry name" value="DNA REPAIR PROTEIN REV1"/>
    <property type="match status" value="1"/>
</dbReference>
<gene>
    <name evidence="16" type="primary">REV1</name>
    <name evidence="16" type="ORF">T03_6736</name>
</gene>
<evidence type="ECO:0000256" key="3">
    <source>
        <dbReference type="ARBA" id="ARBA00010945"/>
    </source>
</evidence>
<evidence type="ECO:0000256" key="2">
    <source>
        <dbReference type="ARBA" id="ARBA00004123"/>
    </source>
</evidence>
<keyword evidence="12" id="KW-0234">DNA repair</keyword>
<comment type="similarity">
    <text evidence="3">Belongs to the DNA polymerase type-Y family.</text>
</comment>
<feature type="domain" description="UmuC" evidence="15">
    <location>
        <begin position="343"/>
        <end position="533"/>
    </location>
</feature>
<sequence>LLDVRFVNHSPYMSSSRKVGCRKVNSDGDDLAVNNKAVADPPAVTEGPLTVVLFENNGQCHHYRALHTAVLVPESNESGMKVLVNAILRIRKNSSRTVKQIDTMDSEDESNHRKESEWKGWSDYMSSKKEKLAKQFEESDFQSEPKKNIFAGISVYVNGYTDPPADQLKRLILEYGGKYDLYQSMKITHVIASVLPHVKIKKLVGSEKIMKPDWILDSIAAGRLLPENDYRLYFGGSNLDGKIKSNLIMKPGAEDLDARQRQAKRRHVDCTDYSNYFETFYKHSRLHFISTTAQKMKSFVQQLQTCQVDTFDENRQELINSILKMEPCCSSTPTDMQEQQSYIMHLDMDCFFVSASLQNYPLLRGKPVAVAHSNHSDQAVELDSWAEIASCNYEARMCGVRNGMRLGSALELCPNLKTISYDFERYAEISQTIYSLIAKYTRDLEAVSCDEMFVDLKELCLNTGVRPLQFASFIREEIFETTGCTASVGIGTNKLVARLATKVAKPNGQFQVLKADVSQFMKATKVADLPGVGVHIWQKLSERNIFTCEDLLQVDLGQLQRDFGKKTATALYQKALGRDDSCLKAEIDRKSISCNVNYGIRFNTLKDAHGFLEKQSEELAKRMVDNQVEAKHITLKLMIRAPEASVETKKYMGHGICNTVSHSVALANYTSDANSIAKEVLNLFKQFNATVSDIRGIALSVKKLKNLQQTKEENSNSLMKAFLKQPTKQCDKDIMPVKEQPVECIKQASSSSSSVISKPNNVFEVIDKENYEKCKTLIYSWALQNEIPNSADISYVKSYLLKLVDALYLEKVESLLKLLRQATRERKSLKDVFNSIHEQVQDAVVRRFGFLLDI</sequence>
<evidence type="ECO:0000256" key="4">
    <source>
        <dbReference type="ARBA" id="ARBA00020399"/>
    </source>
</evidence>
<dbReference type="FunFam" id="3.40.50.10190:FF:000011">
    <property type="entry name" value="DNA repair protein REV1"/>
    <property type="match status" value="1"/>
</dbReference>
<evidence type="ECO:0000259" key="15">
    <source>
        <dbReference type="PROSITE" id="PS50173"/>
    </source>
</evidence>
<dbReference type="FunFam" id="3.30.1490.100:FF:000001">
    <property type="entry name" value="DNA repair protein REV1"/>
    <property type="match status" value="1"/>
</dbReference>
<evidence type="ECO:0000259" key="14">
    <source>
        <dbReference type="PROSITE" id="PS50172"/>
    </source>
</evidence>
<evidence type="ECO:0000256" key="10">
    <source>
        <dbReference type="ARBA" id="ARBA00022842"/>
    </source>
</evidence>
<evidence type="ECO:0000313" key="16">
    <source>
        <dbReference type="EMBL" id="KRY55602.1"/>
    </source>
</evidence>
<dbReference type="InterPro" id="IPR036775">
    <property type="entry name" value="DNA_pol_Y-fam_lit_finger_sf"/>
</dbReference>
<dbReference type="Gene3D" id="1.10.150.20">
    <property type="entry name" value="5' to 3' exonuclease, C-terminal subdomain"/>
    <property type="match status" value="1"/>
</dbReference>
<dbReference type="GO" id="GO:0042276">
    <property type="term" value="P:error-prone translesion synthesis"/>
    <property type="evidence" value="ECO:0007669"/>
    <property type="project" value="TreeGrafter"/>
</dbReference>
<proteinExistence type="inferred from homology"/>
<evidence type="ECO:0000256" key="12">
    <source>
        <dbReference type="ARBA" id="ARBA00023204"/>
    </source>
</evidence>
<dbReference type="GO" id="GO:0017125">
    <property type="term" value="F:deoxycytidyl transferase activity"/>
    <property type="evidence" value="ECO:0007669"/>
    <property type="project" value="TreeGrafter"/>
</dbReference>
<dbReference type="EMBL" id="JYDI01000053">
    <property type="protein sequence ID" value="KRY55602.1"/>
    <property type="molecule type" value="Genomic_DNA"/>
</dbReference>